<evidence type="ECO:0000256" key="3">
    <source>
        <dbReference type="SAM" id="Coils"/>
    </source>
</evidence>
<feature type="region of interest" description="Disordered" evidence="4">
    <location>
        <begin position="176"/>
        <end position="202"/>
    </location>
</feature>
<dbReference type="RefSeq" id="WP_071501991.1">
    <property type="nucleotide sequence ID" value="NZ_MORL01000002.1"/>
</dbReference>
<dbReference type="AlphaFoldDB" id="A0A1S2VPN0"/>
<gene>
    <name evidence="5" type="ORF">BLX24_05005</name>
</gene>
<reference evidence="5 6" key="1">
    <citation type="submission" date="2016-10" db="EMBL/GenBank/DDBJ databases">
        <title>Arsenicibacter rosenii gen. nov., sp. nov., an efficient arsenic-methylating bacterium isolated from an arsenic-contaminated paddy soil.</title>
        <authorList>
            <person name="Huang K."/>
        </authorList>
    </citation>
    <scope>NUCLEOTIDE SEQUENCE [LARGE SCALE GENOMIC DNA]</scope>
    <source>
        <strain evidence="5 6">SM-1</strain>
    </source>
</reference>
<dbReference type="Proteomes" id="UP000181790">
    <property type="component" value="Unassembled WGS sequence"/>
</dbReference>
<sequence length="202" mass="23535">MNKGLFFVILCFFLGTYDTFAQTQKIGYVDTEFIFSKMPEYQKALSEIDKFADRWSKDILDKQTEIEKLQRAYQAEEILLTDDMKRERQRVIADKEREAREYNNKVFGYEGMLYQKKKELIKAPMEIVQRAIDKVSAQKRIDFMFDKASDFVMLYTNPRHDYTDYVMEELGLDADSKANKKAPAGGQQTPDGPATQTTAKPK</sequence>
<evidence type="ECO:0000313" key="6">
    <source>
        <dbReference type="Proteomes" id="UP000181790"/>
    </source>
</evidence>
<dbReference type="PANTHER" id="PTHR35089">
    <property type="entry name" value="CHAPERONE PROTEIN SKP"/>
    <property type="match status" value="1"/>
</dbReference>
<dbReference type="SMART" id="SM00935">
    <property type="entry name" value="OmpH"/>
    <property type="match status" value="1"/>
</dbReference>
<feature type="coiled-coil region" evidence="3">
    <location>
        <begin position="52"/>
        <end position="105"/>
    </location>
</feature>
<name>A0A1S2VPN0_9BACT</name>
<evidence type="ECO:0000256" key="1">
    <source>
        <dbReference type="ARBA" id="ARBA00009091"/>
    </source>
</evidence>
<comment type="similarity">
    <text evidence="1">Belongs to the Skp family.</text>
</comment>
<organism evidence="5 6">
    <name type="scientific">Arsenicibacter rosenii</name>
    <dbReference type="NCBI Taxonomy" id="1750698"/>
    <lineage>
        <taxon>Bacteria</taxon>
        <taxon>Pseudomonadati</taxon>
        <taxon>Bacteroidota</taxon>
        <taxon>Cytophagia</taxon>
        <taxon>Cytophagales</taxon>
        <taxon>Spirosomataceae</taxon>
        <taxon>Arsenicibacter</taxon>
    </lineage>
</organism>
<keyword evidence="2" id="KW-0732">Signal</keyword>
<evidence type="ECO:0000313" key="5">
    <source>
        <dbReference type="EMBL" id="OIN60195.1"/>
    </source>
</evidence>
<feature type="compositionally biased region" description="Polar residues" evidence="4">
    <location>
        <begin position="186"/>
        <end position="202"/>
    </location>
</feature>
<keyword evidence="3" id="KW-0175">Coiled coil</keyword>
<dbReference type="EMBL" id="MORL01000002">
    <property type="protein sequence ID" value="OIN60195.1"/>
    <property type="molecule type" value="Genomic_DNA"/>
</dbReference>
<evidence type="ECO:0000256" key="4">
    <source>
        <dbReference type="SAM" id="MobiDB-lite"/>
    </source>
</evidence>
<proteinExistence type="inferred from homology"/>
<dbReference type="Gene3D" id="3.30.910.20">
    <property type="entry name" value="Skp domain"/>
    <property type="match status" value="1"/>
</dbReference>
<dbReference type="GO" id="GO:0050821">
    <property type="term" value="P:protein stabilization"/>
    <property type="evidence" value="ECO:0007669"/>
    <property type="project" value="TreeGrafter"/>
</dbReference>
<dbReference type="SUPFAM" id="SSF111384">
    <property type="entry name" value="OmpH-like"/>
    <property type="match status" value="1"/>
</dbReference>
<keyword evidence="6" id="KW-1185">Reference proteome</keyword>
<protein>
    <submittedName>
        <fullName evidence="5">Outer membrane chaperone Skp</fullName>
    </submittedName>
</protein>
<dbReference type="InterPro" id="IPR024930">
    <property type="entry name" value="Skp_dom_sf"/>
</dbReference>
<dbReference type="GO" id="GO:0051082">
    <property type="term" value="F:unfolded protein binding"/>
    <property type="evidence" value="ECO:0007669"/>
    <property type="project" value="InterPro"/>
</dbReference>
<accession>A0A1S2VPN0</accession>
<dbReference type="InterPro" id="IPR005632">
    <property type="entry name" value="Chaperone_Skp"/>
</dbReference>
<dbReference type="PANTHER" id="PTHR35089:SF1">
    <property type="entry name" value="CHAPERONE PROTEIN SKP"/>
    <property type="match status" value="1"/>
</dbReference>
<dbReference type="Pfam" id="PF03938">
    <property type="entry name" value="OmpH"/>
    <property type="match status" value="1"/>
</dbReference>
<evidence type="ECO:0000256" key="2">
    <source>
        <dbReference type="ARBA" id="ARBA00022729"/>
    </source>
</evidence>
<dbReference type="OrthoDB" id="9788552at2"/>
<comment type="caution">
    <text evidence="5">The sequence shown here is derived from an EMBL/GenBank/DDBJ whole genome shotgun (WGS) entry which is preliminary data.</text>
</comment>
<dbReference type="GO" id="GO:0005829">
    <property type="term" value="C:cytosol"/>
    <property type="evidence" value="ECO:0007669"/>
    <property type="project" value="TreeGrafter"/>
</dbReference>